<dbReference type="STRING" id="1120980.GCA_000745955_02453"/>
<keyword evidence="3" id="KW-1185">Reference proteome</keyword>
<evidence type="ECO:0000313" key="1">
    <source>
        <dbReference type="EMBL" id="SSY61204.1"/>
    </source>
</evidence>
<dbReference type="RefSeq" id="WP_034295458.1">
    <property type="nucleotide sequence ID" value="NZ_UFSO01000001.1"/>
</dbReference>
<sequence length="134" mass="15639">MKPKSKSISFRITQPNLDEVEKLAQQKQCDRSRILNEALSVRLKHLATKIETEQKMSKYINLFERNFVFVQRSFNDLNQLIKIAHVFKNEPIDHETQKHIEALLKHTQALEQSNLTILRNLSKLIDILEGKSSS</sequence>
<reference evidence="1 3" key="1">
    <citation type="submission" date="2018-06" db="EMBL/GenBank/DDBJ databases">
        <authorList>
            <consortium name="Pathogen Informatics"/>
            <person name="Doyle S."/>
        </authorList>
    </citation>
    <scope>NUCLEOTIDE SEQUENCE [LARGE SCALE GENOMIC DNA]</scope>
    <source>
        <strain evidence="1 3">NCTC10283</strain>
    </source>
</reference>
<protein>
    <recommendedName>
        <fullName evidence="4">Ribbon-helix-helix protein, copG family</fullName>
    </recommendedName>
</protein>
<accession>A0A376BFF6</accession>
<proteinExistence type="predicted"/>
<evidence type="ECO:0000313" key="3">
    <source>
        <dbReference type="Proteomes" id="UP000254209"/>
    </source>
</evidence>
<dbReference type="AlphaFoldDB" id="A0A376BFF6"/>
<organism evidence="1 3">
    <name type="scientific">Alysiella crassa</name>
    <dbReference type="NCBI Taxonomy" id="153491"/>
    <lineage>
        <taxon>Bacteria</taxon>
        <taxon>Pseudomonadati</taxon>
        <taxon>Pseudomonadota</taxon>
        <taxon>Betaproteobacteria</taxon>
        <taxon>Neisseriales</taxon>
        <taxon>Neisseriaceae</taxon>
        <taxon>Alysiella</taxon>
    </lineage>
</organism>
<evidence type="ECO:0000313" key="2">
    <source>
        <dbReference type="EMBL" id="SSY61220.1"/>
    </source>
</evidence>
<dbReference type="EMBL" id="UFSO01000001">
    <property type="protein sequence ID" value="SSY61204.1"/>
    <property type="molecule type" value="Genomic_DNA"/>
</dbReference>
<name>A0A376BFF6_9NEIS</name>
<evidence type="ECO:0008006" key="4">
    <source>
        <dbReference type="Google" id="ProtNLM"/>
    </source>
</evidence>
<dbReference type="EMBL" id="UFSO01000001">
    <property type="protein sequence ID" value="SSY61220.1"/>
    <property type="molecule type" value="Genomic_DNA"/>
</dbReference>
<dbReference type="Proteomes" id="UP000254209">
    <property type="component" value="Unassembled WGS sequence"/>
</dbReference>
<gene>
    <name evidence="1" type="ORF">NCTC10283_00010</name>
    <name evidence="2" type="ORF">NCTC10283_00023</name>
</gene>